<proteinExistence type="predicted"/>
<evidence type="ECO:0000256" key="1">
    <source>
        <dbReference type="SAM" id="SignalP"/>
    </source>
</evidence>
<keyword evidence="1" id="KW-0732">Signal</keyword>
<feature type="signal peptide" evidence="1">
    <location>
        <begin position="1"/>
        <end position="19"/>
    </location>
</feature>
<protein>
    <submittedName>
        <fullName evidence="2">Uncharacterized protein</fullName>
    </submittedName>
</protein>
<name>A0ABT7WJM8_9GAMM</name>
<keyword evidence="3" id="KW-1185">Reference proteome</keyword>
<sequence>MKKLIIAALFTASTSSAFAIDHMLINGKKVTMDDTRNTLTQKLGKPSSSGKGYNEWKFGSTQVYAAYGQYGLQKLSAMTTGNTSSLVAVVNDKRIQLKKDTFNNVKTKLKRGCTDIQELRYADQYTFSTRIGAEGEYNAVFEAEGKTDPVYSITFTYEDAEYNQGCNY</sequence>
<dbReference type="RefSeq" id="WP_267979123.1">
    <property type="nucleotide sequence ID" value="NZ_JAPQKF010000001.1"/>
</dbReference>
<gene>
    <name evidence="2" type="ORF">QTA56_01160</name>
</gene>
<organism evidence="2 3">
    <name type="scientific">Acinetobacter thutiue</name>
    <dbReference type="NCBI Taxonomy" id="2998078"/>
    <lineage>
        <taxon>Bacteria</taxon>
        <taxon>Pseudomonadati</taxon>
        <taxon>Pseudomonadota</taxon>
        <taxon>Gammaproteobacteria</taxon>
        <taxon>Moraxellales</taxon>
        <taxon>Moraxellaceae</taxon>
        <taxon>Acinetobacter</taxon>
    </lineage>
</organism>
<reference evidence="2" key="1">
    <citation type="submission" date="2023-06" db="EMBL/GenBank/DDBJ databases">
        <title>Two novel species of Acinetobacter isolated from motorbike repairing workshop in Vietnam.</title>
        <authorList>
            <person name="Le N.T.T."/>
        </authorList>
    </citation>
    <scope>NUCLEOTIDE SEQUENCE</scope>
    <source>
        <strain evidence="2">VNH17</strain>
    </source>
</reference>
<accession>A0ABT7WJM8</accession>
<evidence type="ECO:0000313" key="2">
    <source>
        <dbReference type="EMBL" id="MDN0012843.1"/>
    </source>
</evidence>
<feature type="chain" id="PRO_5045608724" evidence="1">
    <location>
        <begin position="20"/>
        <end position="168"/>
    </location>
</feature>
<dbReference type="Proteomes" id="UP001168524">
    <property type="component" value="Unassembled WGS sequence"/>
</dbReference>
<dbReference type="EMBL" id="JAUDZE010000001">
    <property type="protein sequence ID" value="MDN0012843.1"/>
    <property type="molecule type" value="Genomic_DNA"/>
</dbReference>
<comment type="caution">
    <text evidence="2">The sequence shown here is derived from an EMBL/GenBank/DDBJ whole genome shotgun (WGS) entry which is preliminary data.</text>
</comment>
<evidence type="ECO:0000313" key="3">
    <source>
        <dbReference type="Proteomes" id="UP001168524"/>
    </source>
</evidence>